<dbReference type="Pfam" id="PF03787">
    <property type="entry name" value="RAMPs"/>
    <property type="match status" value="1"/>
</dbReference>
<dbReference type="RefSeq" id="WP_161507922.1">
    <property type="nucleotide sequence ID" value="NZ_CAWPID010000002.1"/>
</dbReference>
<dbReference type="NCBIfam" id="TIGR01898">
    <property type="entry name" value="cas_TM1791_cmr6"/>
    <property type="match status" value="1"/>
</dbReference>
<evidence type="ECO:0000259" key="2">
    <source>
        <dbReference type="Pfam" id="PF03787"/>
    </source>
</evidence>
<dbReference type="PANTHER" id="PTHR39965:SF1">
    <property type="entry name" value="CRISPR SYSTEM CMR SUBUNIT CMR6"/>
    <property type="match status" value="1"/>
</dbReference>
<evidence type="ECO:0000256" key="1">
    <source>
        <dbReference type="ARBA" id="ARBA00023118"/>
    </source>
</evidence>
<evidence type="ECO:0000313" key="4">
    <source>
        <dbReference type="Proteomes" id="UP000463871"/>
    </source>
</evidence>
<reference evidence="3 4" key="1">
    <citation type="submission" date="2020-01" db="EMBL/GenBank/DDBJ databases">
        <title>Complete genome of Aeromonas media MC64.</title>
        <authorList>
            <person name="Cao G."/>
            <person name="Fu J."/>
            <person name="Zhong C."/>
        </authorList>
    </citation>
    <scope>NUCLEOTIDE SEQUENCE [LARGE SCALE GENOMIC DNA]</scope>
    <source>
        <strain evidence="3 4">MC64</strain>
        <plasmid evidence="4">pmc64a</plasmid>
    </source>
</reference>
<dbReference type="EMBL" id="CP047963">
    <property type="protein sequence ID" value="QHQ53576.1"/>
    <property type="molecule type" value="Genomic_DNA"/>
</dbReference>
<sequence length="391" mass="43666">MADYLQRLPLYESRQHTDQHIHVLSTHSNKGLLFERLFGGYDLDWKVDKLLYDKAKQTHPLDWLSGTCGDVRALEIAREKQLALTSALHGAAISCELDWHMVTGTGEAHPLENGFRWHHTLGVPYLPGSSIKGMLRAWLTTWANDVFSDDEIVTLFGNDREKHDVQQIGSLIFFDAVPMTPAVLTLDVMTPHAGGWYEKGASQPGKPDTVPADWQSPVPITFLAVKEAKFLFTVAARDDKGQQQLAKVMAQLADALAMLGIGAKTAIGYGVMHKIDPQSPLGGERLLTELQNKRRQQQAERKQRLERATMSPNQLALSVLAEQLTKHDDKQYKEGFNAKITDLVNTALTGDWTPAERLALATCITELSVWTQISKKDKARERKALVAQLKE</sequence>
<dbReference type="InterPro" id="IPR005537">
    <property type="entry name" value="RAMP_III_fam"/>
</dbReference>
<organism evidence="3 4">
    <name type="scientific">Aeromonas media</name>
    <dbReference type="NCBI Taxonomy" id="651"/>
    <lineage>
        <taxon>Bacteria</taxon>
        <taxon>Pseudomonadati</taxon>
        <taxon>Pseudomonadota</taxon>
        <taxon>Gammaproteobacteria</taxon>
        <taxon>Aeromonadales</taxon>
        <taxon>Aeromonadaceae</taxon>
        <taxon>Aeromonas</taxon>
    </lineage>
</organism>
<dbReference type="InterPro" id="IPR010172">
    <property type="entry name" value="CRISPR-assoc_prot_TM1791"/>
</dbReference>
<accession>A0AAE6SNC9</accession>
<dbReference type="AlphaFoldDB" id="A0AAE6SNC9"/>
<evidence type="ECO:0000313" key="3">
    <source>
        <dbReference type="EMBL" id="QHQ53576.1"/>
    </source>
</evidence>
<keyword evidence="1" id="KW-0051">Antiviral defense</keyword>
<gene>
    <name evidence="3" type="primary">cmr6</name>
    <name evidence="3" type="ORF">GWI30_22230</name>
</gene>
<geneLocation type="plasmid" evidence="4">
    <name>pmc64a</name>
</geneLocation>
<dbReference type="GO" id="GO:0051607">
    <property type="term" value="P:defense response to virus"/>
    <property type="evidence" value="ECO:0007669"/>
    <property type="project" value="UniProtKB-KW"/>
</dbReference>
<dbReference type="Proteomes" id="UP000463871">
    <property type="component" value="Plasmid pMC64A"/>
</dbReference>
<protein>
    <submittedName>
        <fullName evidence="3">Type III-B CRISPR module RAMP protein Cmr6</fullName>
    </submittedName>
</protein>
<feature type="domain" description="CRISPR type III-associated protein" evidence="2">
    <location>
        <begin position="101"/>
        <end position="272"/>
    </location>
</feature>
<name>A0AAE6SNC9_AERME</name>
<proteinExistence type="predicted"/>
<keyword evidence="3" id="KW-0614">Plasmid</keyword>
<dbReference type="PANTHER" id="PTHR39965">
    <property type="entry name" value="CRISPR SYSTEM CMR SUBUNIT CMR6"/>
    <property type="match status" value="1"/>
</dbReference>